<keyword evidence="1" id="KW-0812">Transmembrane</keyword>
<reference evidence="2" key="2">
    <citation type="submission" date="2022-09" db="EMBL/GenBank/DDBJ databases">
        <title>Biosynthetic gene clusters of Dactylosporangioum fulvum.</title>
        <authorList>
            <person name="Caradec T."/>
        </authorList>
    </citation>
    <scope>NUCLEOTIDE SEQUENCE</scope>
    <source>
        <strain evidence="2">NRRL B-16292</strain>
    </source>
</reference>
<dbReference type="EMBL" id="CP073720">
    <property type="protein sequence ID" value="UWP83063.1"/>
    <property type="molecule type" value="Genomic_DNA"/>
</dbReference>
<evidence type="ECO:0000313" key="2">
    <source>
        <dbReference type="EMBL" id="UWP83063.1"/>
    </source>
</evidence>
<accession>A0ABY5VZ20</accession>
<keyword evidence="3" id="KW-1185">Reference proteome</keyword>
<reference evidence="2" key="1">
    <citation type="submission" date="2021-04" db="EMBL/GenBank/DDBJ databases">
        <authorList>
            <person name="Hartkoorn R.C."/>
            <person name="Beaudoing E."/>
            <person name="Hot D."/>
        </authorList>
    </citation>
    <scope>NUCLEOTIDE SEQUENCE</scope>
    <source>
        <strain evidence="2">NRRL B-16292</strain>
    </source>
</reference>
<protein>
    <submittedName>
        <fullName evidence="2">Uncharacterized protein</fullName>
    </submittedName>
</protein>
<keyword evidence="1" id="KW-1133">Transmembrane helix</keyword>
<name>A0ABY5VZ20_9ACTN</name>
<dbReference type="Proteomes" id="UP001059617">
    <property type="component" value="Chromosome"/>
</dbReference>
<proteinExistence type="predicted"/>
<evidence type="ECO:0000256" key="1">
    <source>
        <dbReference type="SAM" id="Phobius"/>
    </source>
</evidence>
<feature type="transmembrane region" description="Helical" evidence="1">
    <location>
        <begin position="15"/>
        <end position="34"/>
    </location>
</feature>
<organism evidence="2 3">
    <name type="scientific">Dactylosporangium fulvum</name>
    <dbReference type="NCBI Taxonomy" id="53359"/>
    <lineage>
        <taxon>Bacteria</taxon>
        <taxon>Bacillati</taxon>
        <taxon>Actinomycetota</taxon>
        <taxon>Actinomycetes</taxon>
        <taxon>Micromonosporales</taxon>
        <taxon>Micromonosporaceae</taxon>
        <taxon>Dactylosporangium</taxon>
    </lineage>
</organism>
<sequence length="111" mass="11425">MLTLLPVLLTICGRWIFWPLWAVAVGALSALLAATPPLAGTPDLLALAAQTAGAGAAVPGLAEVAARPGSSRLVTEARRLTRVLQKKRGDALGVAPFGACSTVRCGGPWRR</sequence>
<evidence type="ECO:0000313" key="3">
    <source>
        <dbReference type="Proteomes" id="UP001059617"/>
    </source>
</evidence>
<gene>
    <name evidence="2" type="ORF">Dfulv_01770</name>
</gene>
<dbReference type="RefSeq" id="WP_259860842.1">
    <property type="nucleotide sequence ID" value="NZ_BAAAST010000080.1"/>
</dbReference>
<keyword evidence="1" id="KW-0472">Membrane</keyword>